<feature type="compositionally biased region" description="Low complexity" evidence="1">
    <location>
        <begin position="546"/>
        <end position="555"/>
    </location>
</feature>
<reference evidence="2 3" key="1">
    <citation type="submission" date="2024-02" db="EMBL/GenBank/DDBJ databases">
        <title>De novo assembly and annotation of 12 fungi associated with fruit tree decline syndrome in Ontario, Canada.</title>
        <authorList>
            <person name="Sulman M."/>
            <person name="Ellouze W."/>
            <person name="Ilyukhin E."/>
        </authorList>
    </citation>
    <scope>NUCLEOTIDE SEQUENCE [LARGE SCALE GENOMIC DNA]</scope>
    <source>
        <strain evidence="2 3">M42-189</strain>
    </source>
</reference>
<feature type="compositionally biased region" description="Basic and acidic residues" evidence="1">
    <location>
        <begin position="606"/>
        <end position="630"/>
    </location>
</feature>
<comment type="caution">
    <text evidence="2">The sequence shown here is derived from an EMBL/GenBank/DDBJ whole genome shotgun (WGS) entry which is preliminary data.</text>
</comment>
<feature type="compositionally biased region" description="Low complexity" evidence="1">
    <location>
        <begin position="336"/>
        <end position="346"/>
    </location>
</feature>
<dbReference type="EMBL" id="JAKJXO020000008">
    <property type="protein sequence ID" value="KAL1601687.1"/>
    <property type="molecule type" value="Genomic_DNA"/>
</dbReference>
<gene>
    <name evidence="2" type="ORF">SLS60_006602</name>
</gene>
<feature type="compositionally biased region" description="Low complexity" evidence="1">
    <location>
        <begin position="451"/>
        <end position="491"/>
    </location>
</feature>
<feature type="compositionally biased region" description="Polar residues" evidence="1">
    <location>
        <begin position="347"/>
        <end position="356"/>
    </location>
</feature>
<accession>A0ABR3RBD8</accession>
<feature type="compositionally biased region" description="Low complexity" evidence="1">
    <location>
        <begin position="426"/>
        <end position="435"/>
    </location>
</feature>
<organism evidence="2 3">
    <name type="scientific">Paraconiothyrium brasiliense</name>
    <dbReference type="NCBI Taxonomy" id="300254"/>
    <lineage>
        <taxon>Eukaryota</taxon>
        <taxon>Fungi</taxon>
        <taxon>Dikarya</taxon>
        <taxon>Ascomycota</taxon>
        <taxon>Pezizomycotina</taxon>
        <taxon>Dothideomycetes</taxon>
        <taxon>Pleosporomycetidae</taxon>
        <taxon>Pleosporales</taxon>
        <taxon>Massarineae</taxon>
        <taxon>Didymosphaeriaceae</taxon>
        <taxon>Paraconiothyrium</taxon>
    </lineage>
</organism>
<keyword evidence="3" id="KW-1185">Reference proteome</keyword>
<sequence length="658" mass="70472">MSGNPFRASLVLQNHPAAASPTNIPPADSSNRRDEGYAERDDDSVLDAASAPTKTKKTVRIESPTETIPPYPEFGHVDNESLYGTNRARHARSTSPETSLAYTDELADRYPQDPARQQVDARGIIGNEWKSTGAPQSVTSPSGAPANPFSRTLATIESQEKGGDTGGLSREQTPTDKVSPGPKRQSLNVEGFKNLLMQGIASPHGSAPPPNVPAPSSNSLSPAVFESSSSTDTSSISRQSIFDIAQEPHPESPRTSYDMAASDDEHTGLMGGVAPKKEKKKPPPAPRHRHGKLVKERTPQTVPFEAFSAAETTPELKPSTRTNSNLNKPLPPTPPTTISAPAHIITQNTTQDSASISEGRDNGMGNIAETALTPTQKKVPPPVPLARRQSQLRSSTTGNRSRSNSSLTMSSQHSTDLPPINYGQEPTSHPSATSKAPPPPPPSRRHGNALSTIKTSSASSSSNELSTSARPATSSPNPPSSRRTTLTSEPSSPDPGPARTSSIHSARDTSRAVSSESASNLPPPPPPPRRRQSGRSSLDMQRPSLPSSSPVGSRHPSSEYKRNSRSSIDGKRQGSIASVSSLSREYMPADKDEQALYSPREEVEEPQEKPSGEGRLSIGKEEEDAKRKDGSNASNILDDMERFQKEIDELRERYQKAA</sequence>
<feature type="compositionally biased region" description="Basic and acidic residues" evidence="1">
    <location>
        <begin position="556"/>
        <end position="572"/>
    </location>
</feature>
<feature type="compositionally biased region" description="Low complexity" evidence="1">
    <location>
        <begin position="214"/>
        <end position="241"/>
    </location>
</feature>
<evidence type="ECO:0000313" key="3">
    <source>
        <dbReference type="Proteomes" id="UP001521785"/>
    </source>
</evidence>
<feature type="region of interest" description="Disordered" evidence="1">
    <location>
        <begin position="1"/>
        <end position="100"/>
    </location>
</feature>
<dbReference type="Proteomes" id="UP001521785">
    <property type="component" value="Unassembled WGS sequence"/>
</dbReference>
<evidence type="ECO:0000256" key="1">
    <source>
        <dbReference type="SAM" id="MobiDB-lite"/>
    </source>
</evidence>
<proteinExistence type="predicted"/>
<feature type="region of interest" description="Disordered" evidence="1">
    <location>
        <begin position="129"/>
        <end position="640"/>
    </location>
</feature>
<feature type="compositionally biased region" description="Low complexity" evidence="1">
    <location>
        <begin position="392"/>
        <end position="406"/>
    </location>
</feature>
<feature type="compositionally biased region" description="Basic and acidic residues" evidence="1">
    <location>
        <begin position="30"/>
        <end position="39"/>
    </location>
</feature>
<evidence type="ECO:0000313" key="2">
    <source>
        <dbReference type="EMBL" id="KAL1601687.1"/>
    </source>
</evidence>
<name>A0ABR3RBD8_9PLEO</name>
<feature type="compositionally biased region" description="Basic residues" evidence="1">
    <location>
        <begin position="277"/>
        <end position="292"/>
    </location>
</feature>
<protein>
    <submittedName>
        <fullName evidence="2">Uncharacterized protein</fullName>
    </submittedName>
</protein>
<feature type="compositionally biased region" description="Polar residues" evidence="1">
    <location>
        <begin position="129"/>
        <end position="142"/>
    </location>
</feature>